<sequence length="273" mass="29687">MTAPTDADRAALQGLGLTQYESSGYLALLGREHATPTEVARLAGIPRPRVYDVLASLTDRRLARVVGDKPLRYAAESPELVTERLIGQRQQDAARAAAAARESADRLASLFHLGQGHGDPLDYVEVLRDSREAGRRVQELWNAAEREVLVLVRPPYLAPPSSLEEATVLPLTVRQRAIYDRSLLDVPRMPEVLRRYAELGEEVRIADDLPIKLSVIDGRTVAFNMPDPVAADPSVTTVVIHHEMLAATLAIAFESIWAGAVHLDDAAAPSVGG</sequence>
<organism evidence="3 4">
    <name type="scientific">Nocardioides marinquilinus</name>
    <dbReference type="NCBI Taxonomy" id="1210400"/>
    <lineage>
        <taxon>Bacteria</taxon>
        <taxon>Bacillati</taxon>
        <taxon>Actinomycetota</taxon>
        <taxon>Actinomycetes</taxon>
        <taxon>Propionibacteriales</taxon>
        <taxon>Nocardioidaceae</taxon>
        <taxon>Nocardioides</taxon>
    </lineage>
</organism>
<feature type="domain" description="Transcription regulator TrmB N-terminal" evidence="1">
    <location>
        <begin position="12"/>
        <end position="79"/>
    </location>
</feature>
<evidence type="ECO:0000313" key="3">
    <source>
        <dbReference type="EMBL" id="GAA5142002.1"/>
    </source>
</evidence>
<evidence type="ECO:0000313" key="4">
    <source>
        <dbReference type="Proteomes" id="UP001500221"/>
    </source>
</evidence>
<feature type="domain" description="DUF7436" evidence="2">
    <location>
        <begin position="137"/>
        <end position="263"/>
    </location>
</feature>
<dbReference type="Pfam" id="PF01978">
    <property type="entry name" value="TrmB"/>
    <property type="match status" value="1"/>
</dbReference>
<evidence type="ECO:0000259" key="2">
    <source>
        <dbReference type="Pfam" id="PF24217"/>
    </source>
</evidence>
<dbReference type="Gene3D" id="1.10.10.10">
    <property type="entry name" value="Winged helix-like DNA-binding domain superfamily/Winged helix DNA-binding domain"/>
    <property type="match status" value="1"/>
</dbReference>
<keyword evidence="4" id="KW-1185">Reference proteome</keyword>
<gene>
    <name evidence="3" type="ORF">GCM10023340_04780</name>
</gene>
<dbReference type="EMBL" id="BAABKG010000001">
    <property type="protein sequence ID" value="GAA5142002.1"/>
    <property type="molecule type" value="Genomic_DNA"/>
</dbReference>
<proteinExistence type="predicted"/>
<name>A0ABP9P7Q1_9ACTN</name>
<dbReference type="InterPro" id="IPR055859">
    <property type="entry name" value="DUF7436"/>
</dbReference>
<dbReference type="PANTHER" id="PTHR34293">
    <property type="entry name" value="HTH-TYPE TRANSCRIPTIONAL REGULATOR TRMBL2"/>
    <property type="match status" value="1"/>
</dbReference>
<comment type="caution">
    <text evidence="3">The sequence shown here is derived from an EMBL/GenBank/DDBJ whole genome shotgun (WGS) entry which is preliminary data.</text>
</comment>
<dbReference type="RefSeq" id="WP_345454159.1">
    <property type="nucleotide sequence ID" value="NZ_BAABKG010000001.1"/>
</dbReference>
<protein>
    <submittedName>
        <fullName evidence="3">Helix-turn-helix domain-containing protein</fullName>
    </submittedName>
</protein>
<dbReference type="Pfam" id="PF24217">
    <property type="entry name" value="DUF7436"/>
    <property type="match status" value="1"/>
</dbReference>
<reference evidence="4" key="1">
    <citation type="journal article" date="2019" name="Int. J. Syst. Evol. Microbiol.">
        <title>The Global Catalogue of Microorganisms (GCM) 10K type strain sequencing project: providing services to taxonomists for standard genome sequencing and annotation.</title>
        <authorList>
            <consortium name="The Broad Institute Genomics Platform"/>
            <consortium name="The Broad Institute Genome Sequencing Center for Infectious Disease"/>
            <person name="Wu L."/>
            <person name="Ma J."/>
        </authorList>
    </citation>
    <scope>NUCLEOTIDE SEQUENCE [LARGE SCALE GENOMIC DNA]</scope>
    <source>
        <strain evidence="4">JCM 18459</strain>
    </source>
</reference>
<dbReference type="PANTHER" id="PTHR34293:SF1">
    <property type="entry name" value="HTH-TYPE TRANSCRIPTIONAL REGULATOR TRMBL2"/>
    <property type="match status" value="1"/>
</dbReference>
<dbReference type="Proteomes" id="UP001500221">
    <property type="component" value="Unassembled WGS sequence"/>
</dbReference>
<accession>A0ABP9P7Q1</accession>
<dbReference type="InterPro" id="IPR036388">
    <property type="entry name" value="WH-like_DNA-bd_sf"/>
</dbReference>
<evidence type="ECO:0000259" key="1">
    <source>
        <dbReference type="Pfam" id="PF01978"/>
    </source>
</evidence>
<dbReference type="InterPro" id="IPR002831">
    <property type="entry name" value="Tscrpt_reg_TrmB_N"/>
</dbReference>
<dbReference type="InterPro" id="IPR051797">
    <property type="entry name" value="TrmB-like"/>
</dbReference>